<feature type="non-terminal residue" evidence="4">
    <location>
        <position position="259"/>
    </location>
</feature>
<feature type="domain" description="Phosducin" evidence="3">
    <location>
        <begin position="88"/>
        <end position="234"/>
    </location>
</feature>
<evidence type="ECO:0000313" key="5">
    <source>
        <dbReference type="Proteomes" id="UP001177023"/>
    </source>
</evidence>
<dbReference type="AlphaFoldDB" id="A0AA36CQG1"/>
<evidence type="ECO:0000256" key="1">
    <source>
        <dbReference type="ARBA" id="ARBA00009686"/>
    </source>
</evidence>
<gene>
    <name evidence="4" type="ORF">MSPICULIGERA_LOCUS10847</name>
</gene>
<evidence type="ECO:0000259" key="3">
    <source>
        <dbReference type="Pfam" id="PF02114"/>
    </source>
</evidence>
<dbReference type="SUPFAM" id="SSF52833">
    <property type="entry name" value="Thioredoxin-like"/>
    <property type="match status" value="1"/>
</dbReference>
<reference evidence="4" key="1">
    <citation type="submission" date="2023-06" db="EMBL/GenBank/DDBJ databases">
        <authorList>
            <person name="Delattre M."/>
        </authorList>
    </citation>
    <scope>NUCLEOTIDE SEQUENCE</scope>
    <source>
        <strain evidence="4">AF72</strain>
    </source>
</reference>
<dbReference type="InterPro" id="IPR036249">
    <property type="entry name" value="Thioredoxin-like_sf"/>
</dbReference>
<dbReference type="Proteomes" id="UP001177023">
    <property type="component" value="Unassembled WGS sequence"/>
</dbReference>
<dbReference type="EMBL" id="CATQJA010002598">
    <property type="protein sequence ID" value="CAJ0572463.1"/>
    <property type="molecule type" value="Genomic_DNA"/>
</dbReference>
<dbReference type="Gene3D" id="3.40.30.10">
    <property type="entry name" value="Glutaredoxin"/>
    <property type="match status" value="1"/>
</dbReference>
<dbReference type="Pfam" id="PF02114">
    <property type="entry name" value="Phosducin"/>
    <property type="match status" value="1"/>
</dbReference>
<feature type="region of interest" description="Disordered" evidence="2">
    <location>
        <begin position="1"/>
        <end position="40"/>
    </location>
</feature>
<comment type="similarity">
    <text evidence="1">Belongs to the phosducin family.</text>
</comment>
<feature type="compositionally biased region" description="Basic and acidic residues" evidence="2">
    <location>
        <begin position="31"/>
        <end position="40"/>
    </location>
</feature>
<sequence>MASLESKLLDGGQAGYCSSSEGEEDAGGWKVAKDEDDHQQKVMKKFGNRNTGAKGVLSDFADFREEVKFAREMKEKALRREAERGMLQTSKEEREQLQKQDAEEDEDALESLRARRLDEMRKALTGLVVELAHKDQYIDASETKNAGLVLILLHEPGVESCIRFTHYFKILASDFPHIKFLRGRASLLGLSEGFQAKGVPCLQVWEKSVLVGNFLKIDSELPDDYNQTHIMQFLFRKQISLTRNAFGDSIYDDDAELSD</sequence>
<protein>
    <recommendedName>
        <fullName evidence="3">Phosducin domain-containing protein</fullName>
    </recommendedName>
</protein>
<evidence type="ECO:0000256" key="2">
    <source>
        <dbReference type="SAM" id="MobiDB-lite"/>
    </source>
</evidence>
<comment type="caution">
    <text evidence="4">The sequence shown here is derived from an EMBL/GenBank/DDBJ whole genome shotgun (WGS) entry which is preliminary data.</text>
</comment>
<organism evidence="4 5">
    <name type="scientific">Mesorhabditis spiculigera</name>
    <dbReference type="NCBI Taxonomy" id="96644"/>
    <lineage>
        <taxon>Eukaryota</taxon>
        <taxon>Metazoa</taxon>
        <taxon>Ecdysozoa</taxon>
        <taxon>Nematoda</taxon>
        <taxon>Chromadorea</taxon>
        <taxon>Rhabditida</taxon>
        <taxon>Rhabditina</taxon>
        <taxon>Rhabditomorpha</taxon>
        <taxon>Rhabditoidea</taxon>
        <taxon>Rhabditidae</taxon>
        <taxon>Mesorhabditinae</taxon>
        <taxon>Mesorhabditis</taxon>
    </lineage>
</organism>
<proteinExistence type="inferred from homology"/>
<feature type="compositionally biased region" description="Basic and acidic residues" evidence="2">
    <location>
        <begin position="81"/>
        <end position="101"/>
    </location>
</feature>
<dbReference type="InterPro" id="IPR051499">
    <property type="entry name" value="Phosducin-like_reg"/>
</dbReference>
<keyword evidence="5" id="KW-1185">Reference proteome</keyword>
<feature type="region of interest" description="Disordered" evidence="2">
    <location>
        <begin position="81"/>
        <end position="106"/>
    </location>
</feature>
<dbReference type="PANTHER" id="PTHR46052">
    <property type="entry name" value="PHOSDUCIN-LIKE PROTEIN"/>
    <property type="match status" value="1"/>
</dbReference>
<dbReference type="InterPro" id="IPR024253">
    <property type="entry name" value="Phosducin_thioredoxin-like_dom"/>
</dbReference>
<dbReference type="PANTHER" id="PTHR46052:SF1">
    <property type="entry name" value="PHOSDUCIN-LIKE PROTEIN"/>
    <property type="match status" value="1"/>
</dbReference>
<accession>A0AA36CQG1</accession>
<evidence type="ECO:0000313" key="4">
    <source>
        <dbReference type="EMBL" id="CAJ0572463.1"/>
    </source>
</evidence>
<name>A0AA36CQG1_9BILA</name>